<feature type="compositionally biased region" description="Polar residues" evidence="1">
    <location>
        <begin position="188"/>
        <end position="203"/>
    </location>
</feature>
<keyword evidence="3" id="KW-1185">Reference proteome</keyword>
<name>A0A9P6IVE0_MORAP</name>
<feature type="compositionally biased region" description="Basic residues" evidence="1">
    <location>
        <begin position="131"/>
        <end position="141"/>
    </location>
</feature>
<feature type="compositionally biased region" description="Basic and acidic residues" evidence="1">
    <location>
        <begin position="12"/>
        <end position="24"/>
    </location>
</feature>
<organism evidence="2 3">
    <name type="scientific">Mortierella alpina</name>
    <name type="common">Oleaginous fungus</name>
    <name type="synonym">Mortierella renispora</name>
    <dbReference type="NCBI Taxonomy" id="64518"/>
    <lineage>
        <taxon>Eukaryota</taxon>
        <taxon>Fungi</taxon>
        <taxon>Fungi incertae sedis</taxon>
        <taxon>Mucoromycota</taxon>
        <taxon>Mortierellomycotina</taxon>
        <taxon>Mortierellomycetes</taxon>
        <taxon>Mortierellales</taxon>
        <taxon>Mortierellaceae</taxon>
        <taxon>Mortierella</taxon>
    </lineage>
</organism>
<feature type="compositionally biased region" description="Polar residues" evidence="1">
    <location>
        <begin position="51"/>
        <end position="68"/>
    </location>
</feature>
<evidence type="ECO:0000313" key="3">
    <source>
        <dbReference type="Proteomes" id="UP000738359"/>
    </source>
</evidence>
<evidence type="ECO:0000313" key="2">
    <source>
        <dbReference type="EMBL" id="KAF9949614.1"/>
    </source>
</evidence>
<sequence length="203" mass="22158">MHVDQIDEDDVEHGGVDDGQHDDLSNPSASTSMDEQDRDPKATGESRQRKTTTASTHRGPSSSSSAQKRTVVEESHSDSDSQSYSAVDSHLNSESDSEPDPESRHHSSSQATQARRHDSPGAALFSEDRRRSIHVAHRHSHSQSGHALPKDVGHDRTIDQSQEQDLLSTLAEVAQQMPRRVIPADRGSSMQYDSNATASESEG</sequence>
<reference evidence="2" key="1">
    <citation type="journal article" date="2020" name="Fungal Divers.">
        <title>Resolving the Mortierellaceae phylogeny through synthesis of multi-gene phylogenetics and phylogenomics.</title>
        <authorList>
            <person name="Vandepol N."/>
            <person name="Liber J."/>
            <person name="Desiro A."/>
            <person name="Na H."/>
            <person name="Kennedy M."/>
            <person name="Barry K."/>
            <person name="Grigoriev I.V."/>
            <person name="Miller A.N."/>
            <person name="O'Donnell K."/>
            <person name="Stajich J.E."/>
            <person name="Bonito G."/>
        </authorList>
    </citation>
    <scope>NUCLEOTIDE SEQUENCE</scope>
    <source>
        <strain evidence="2">CK1249</strain>
    </source>
</reference>
<evidence type="ECO:0000256" key="1">
    <source>
        <dbReference type="SAM" id="MobiDB-lite"/>
    </source>
</evidence>
<gene>
    <name evidence="2" type="ORF">BGZ70_001696</name>
</gene>
<feature type="non-terminal residue" evidence="2">
    <location>
        <position position="203"/>
    </location>
</feature>
<proteinExistence type="predicted"/>
<dbReference type="OrthoDB" id="10560812at2759"/>
<dbReference type="EMBL" id="JAAAHY010001391">
    <property type="protein sequence ID" value="KAF9949614.1"/>
    <property type="molecule type" value="Genomic_DNA"/>
</dbReference>
<feature type="compositionally biased region" description="Basic and acidic residues" evidence="1">
    <location>
        <begin position="38"/>
        <end position="48"/>
    </location>
</feature>
<feature type="region of interest" description="Disordered" evidence="1">
    <location>
        <begin position="1"/>
        <end position="203"/>
    </location>
</feature>
<protein>
    <submittedName>
        <fullName evidence="2">Uncharacterized protein</fullName>
    </submittedName>
</protein>
<feature type="compositionally biased region" description="Low complexity" evidence="1">
    <location>
        <begin position="80"/>
        <end position="89"/>
    </location>
</feature>
<dbReference type="AlphaFoldDB" id="A0A9P6IVE0"/>
<dbReference type="Proteomes" id="UP000738359">
    <property type="component" value="Unassembled WGS sequence"/>
</dbReference>
<feature type="compositionally biased region" description="Basic and acidic residues" evidence="1">
    <location>
        <begin position="70"/>
        <end position="79"/>
    </location>
</feature>
<comment type="caution">
    <text evidence="2">The sequence shown here is derived from an EMBL/GenBank/DDBJ whole genome shotgun (WGS) entry which is preliminary data.</text>
</comment>
<feature type="compositionally biased region" description="Acidic residues" evidence="1">
    <location>
        <begin position="1"/>
        <end position="11"/>
    </location>
</feature>
<feature type="compositionally biased region" description="Basic and acidic residues" evidence="1">
    <location>
        <begin position="148"/>
        <end position="158"/>
    </location>
</feature>
<accession>A0A9P6IVE0</accession>